<reference evidence="1" key="1">
    <citation type="journal article" date="2020" name="New Phytol.">
        <title>Comparative genomics reveals dynamic genome evolution in host specialist ectomycorrhizal fungi.</title>
        <authorList>
            <person name="Lofgren L.A."/>
            <person name="Nguyen N.H."/>
            <person name="Vilgalys R."/>
            <person name="Ruytinx J."/>
            <person name="Liao H.L."/>
            <person name="Branco S."/>
            <person name="Kuo A."/>
            <person name="LaButti K."/>
            <person name="Lipzen A."/>
            <person name="Andreopoulos W."/>
            <person name="Pangilinan J."/>
            <person name="Riley R."/>
            <person name="Hundley H."/>
            <person name="Na H."/>
            <person name="Barry K."/>
            <person name="Grigoriev I.V."/>
            <person name="Stajich J.E."/>
            <person name="Kennedy P.G."/>
        </authorList>
    </citation>
    <scope>NUCLEOTIDE SEQUENCE</scope>
    <source>
        <strain evidence="1">FC423</strain>
    </source>
</reference>
<dbReference type="GeneID" id="64692521"/>
<protein>
    <submittedName>
        <fullName evidence="1">Uncharacterized protein</fullName>
    </submittedName>
</protein>
<dbReference type="RefSeq" id="XP_041286348.1">
    <property type="nucleotide sequence ID" value="XM_041430262.1"/>
</dbReference>
<gene>
    <name evidence="1" type="ORF">F5147DRAFT_542232</name>
</gene>
<proteinExistence type="predicted"/>
<dbReference type="EMBL" id="JABBWM010000100">
    <property type="protein sequence ID" value="KAG2090895.1"/>
    <property type="molecule type" value="Genomic_DNA"/>
</dbReference>
<keyword evidence="2" id="KW-1185">Reference proteome</keyword>
<dbReference type="AlphaFoldDB" id="A0A9P7JN68"/>
<evidence type="ECO:0000313" key="2">
    <source>
        <dbReference type="Proteomes" id="UP000823399"/>
    </source>
</evidence>
<evidence type="ECO:0000313" key="1">
    <source>
        <dbReference type="EMBL" id="KAG2090895.1"/>
    </source>
</evidence>
<comment type="caution">
    <text evidence="1">The sequence shown here is derived from an EMBL/GenBank/DDBJ whole genome shotgun (WGS) entry which is preliminary data.</text>
</comment>
<feature type="non-terminal residue" evidence="1">
    <location>
        <position position="1"/>
    </location>
</feature>
<dbReference type="Proteomes" id="UP000823399">
    <property type="component" value="Unassembled WGS sequence"/>
</dbReference>
<name>A0A9P7JN68_9AGAM</name>
<feature type="non-terminal residue" evidence="1">
    <location>
        <position position="96"/>
    </location>
</feature>
<organism evidence="1 2">
    <name type="scientific">Suillus discolor</name>
    <dbReference type="NCBI Taxonomy" id="1912936"/>
    <lineage>
        <taxon>Eukaryota</taxon>
        <taxon>Fungi</taxon>
        <taxon>Dikarya</taxon>
        <taxon>Basidiomycota</taxon>
        <taxon>Agaricomycotina</taxon>
        <taxon>Agaricomycetes</taxon>
        <taxon>Agaricomycetidae</taxon>
        <taxon>Boletales</taxon>
        <taxon>Suillineae</taxon>
        <taxon>Suillaceae</taxon>
        <taxon>Suillus</taxon>
    </lineage>
</organism>
<dbReference type="OrthoDB" id="2671562at2759"/>
<accession>A0A9P7JN68</accession>
<sequence>EARIQEAITALREKKYTNVAMACRELGLTDFYHTVNWCFLGKTKPCVKAHMQQQLLNHTQENMLRNWIKWLGATGIPLSKRTIAPKIESLCGCKPS</sequence>